<evidence type="ECO:0000256" key="1">
    <source>
        <dbReference type="PROSITE-ProRule" id="PRU00023"/>
    </source>
</evidence>
<name>A0A0E0NZK3_ORYRU</name>
<feature type="repeat" description="ANK" evidence="1">
    <location>
        <begin position="54"/>
        <end position="86"/>
    </location>
</feature>
<dbReference type="STRING" id="4529.A0A0E0NZK3"/>
<dbReference type="InterPro" id="IPR036770">
    <property type="entry name" value="Ankyrin_rpt-contain_sf"/>
</dbReference>
<organism evidence="2 3">
    <name type="scientific">Oryza rufipogon</name>
    <name type="common">Brownbeard rice</name>
    <name type="synonym">Asian wild rice</name>
    <dbReference type="NCBI Taxonomy" id="4529"/>
    <lineage>
        <taxon>Eukaryota</taxon>
        <taxon>Viridiplantae</taxon>
        <taxon>Streptophyta</taxon>
        <taxon>Embryophyta</taxon>
        <taxon>Tracheophyta</taxon>
        <taxon>Spermatophyta</taxon>
        <taxon>Magnoliopsida</taxon>
        <taxon>Liliopsida</taxon>
        <taxon>Poales</taxon>
        <taxon>Poaceae</taxon>
        <taxon>BOP clade</taxon>
        <taxon>Oryzoideae</taxon>
        <taxon>Oryzeae</taxon>
        <taxon>Oryzinae</taxon>
        <taxon>Oryza</taxon>
    </lineage>
</organism>
<reference evidence="3" key="1">
    <citation type="submission" date="2013-06" db="EMBL/GenBank/DDBJ databases">
        <authorList>
            <person name="Zhao Q."/>
        </authorList>
    </citation>
    <scope>NUCLEOTIDE SEQUENCE</scope>
    <source>
        <strain evidence="3">cv. W1943</strain>
    </source>
</reference>
<protein>
    <submittedName>
        <fullName evidence="2">Uncharacterized protein</fullName>
    </submittedName>
</protein>
<keyword evidence="1" id="KW-0040">ANK repeat</keyword>
<evidence type="ECO:0000313" key="2">
    <source>
        <dbReference type="EnsemblPlants" id="ORUFI03G30850.1"/>
    </source>
</evidence>
<dbReference type="SMART" id="SM00248">
    <property type="entry name" value="ANK"/>
    <property type="match status" value="3"/>
</dbReference>
<dbReference type="Pfam" id="PF00023">
    <property type="entry name" value="Ank"/>
    <property type="match status" value="1"/>
</dbReference>
<dbReference type="AlphaFoldDB" id="A0A0E0NZK3"/>
<dbReference type="PROSITE" id="PS50088">
    <property type="entry name" value="ANK_REPEAT"/>
    <property type="match status" value="1"/>
</dbReference>
<evidence type="ECO:0000313" key="3">
    <source>
        <dbReference type="Proteomes" id="UP000008022"/>
    </source>
</evidence>
<dbReference type="InterPro" id="IPR051616">
    <property type="entry name" value="Cul2-RING_E3_ligase_SR"/>
</dbReference>
<proteinExistence type="predicted"/>
<sequence>MVNTMGEKDRTKFTDMNIDGNGLLQVAAHLGKIEVIRYFVEELGFDVNAGCLSDGVTALASAAMFGEAYVVRYLLEHGADPNKTGYEEVVRLLLSSGARTGIVVAHGTPLHIAVFYRRIGVVKILLDHHDESCGKVNDRKAELKSQGEKAVKRNDYLAASKIYSEEHKKAFEAFLNALKLDPANAEIEKVMW</sequence>
<dbReference type="PANTHER" id="PTHR46224:SF12">
    <property type="entry name" value="OS03G0680400 PROTEIN"/>
    <property type="match status" value="1"/>
</dbReference>
<dbReference type="Pfam" id="PF12796">
    <property type="entry name" value="Ank_2"/>
    <property type="match status" value="1"/>
</dbReference>
<dbReference type="InterPro" id="IPR002110">
    <property type="entry name" value="Ankyrin_rpt"/>
</dbReference>
<dbReference type="SUPFAM" id="SSF48403">
    <property type="entry name" value="Ankyrin repeat"/>
    <property type="match status" value="1"/>
</dbReference>
<accession>A0A0E0NZK3</accession>
<dbReference type="PROSITE" id="PS50297">
    <property type="entry name" value="ANK_REP_REGION"/>
    <property type="match status" value="1"/>
</dbReference>
<dbReference type="HOGENOM" id="CLU_1247122_0_0_1"/>
<reference evidence="2" key="2">
    <citation type="submission" date="2015-06" db="UniProtKB">
        <authorList>
            <consortium name="EnsemblPlants"/>
        </authorList>
    </citation>
    <scope>IDENTIFICATION</scope>
</reference>
<dbReference type="Gene3D" id="1.25.40.20">
    <property type="entry name" value="Ankyrin repeat-containing domain"/>
    <property type="match status" value="2"/>
</dbReference>
<dbReference type="PANTHER" id="PTHR46224">
    <property type="entry name" value="ANKYRIN REPEAT FAMILY PROTEIN"/>
    <property type="match status" value="1"/>
</dbReference>
<dbReference type="Proteomes" id="UP000008022">
    <property type="component" value="Unassembled WGS sequence"/>
</dbReference>
<dbReference type="Gramene" id="ORUFI03G30850.1">
    <property type="protein sequence ID" value="ORUFI03G30850.1"/>
    <property type="gene ID" value="ORUFI03G30850"/>
</dbReference>
<keyword evidence="3" id="KW-1185">Reference proteome</keyword>
<dbReference type="EnsemblPlants" id="ORUFI03G30850.1">
    <property type="protein sequence ID" value="ORUFI03G30850.1"/>
    <property type="gene ID" value="ORUFI03G30850"/>
</dbReference>
<dbReference type="eggNOG" id="KOG0504">
    <property type="taxonomic scope" value="Eukaryota"/>
</dbReference>